<protein>
    <submittedName>
        <fullName evidence="4">Uncharacterized protein LOC106167655</fullName>
    </submittedName>
</protein>
<feature type="signal peptide" evidence="2">
    <location>
        <begin position="1"/>
        <end position="22"/>
    </location>
</feature>
<proteinExistence type="predicted"/>
<dbReference type="GeneID" id="106167655"/>
<sequence length="139" mass="15527">MMNVYLLLSALLCGVYFELVTGTNAPEPTPSPSTTPFWWYCRFPDATKPFEHCPSGRCSGSGLRCVSIYSVVTRLPIETNTPTGPTRTPPTRTLSTRSTTPWTTKLYGYTSTPLPLCRARRCTSFPSWYQCVPVEYIIG</sequence>
<dbReference type="AlphaFoldDB" id="A0A1S3IUR6"/>
<keyword evidence="2" id="KW-0732">Signal</keyword>
<evidence type="ECO:0000313" key="3">
    <source>
        <dbReference type="Proteomes" id="UP000085678"/>
    </source>
</evidence>
<evidence type="ECO:0000256" key="2">
    <source>
        <dbReference type="SAM" id="SignalP"/>
    </source>
</evidence>
<accession>A0A1S3IUR6</accession>
<keyword evidence="3" id="KW-1185">Reference proteome</keyword>
<evidence type="ECO:0000256" key="1">
    <source>
        <dbReference type="SAM" id="MobiDB-lite"/>
    </source>
</evidence>
<reference evidence="4" key="1">
    <citation type="submission" date="2025-08" db="UniProtKB">
        <authorList>
            <consortium name="RefSeq"/>
        </authorList>
    </citation>
    <scope>IDENTIFICATION</scope>
    <source>
        <tissue evidence="4">Gonads</tissue>
    </source>
</reference>
<dbReference type="KEGG" id="lak:106167655"/>
<organism evidence="3 4">
    <name type="scientific">Lingula anatina</name>
    <name type="common">Brachiopod</name>
    <name type="synonym">Lingula unguis</name>
    <dbReference type="NCBI Taxonomy" id="7574"/>
    <lineage>
        <taxon>Eukaryota</taxon>
        <taxon>Metazoa</taxon>
        <taxon>Spiralia</taxon>
        <taxon>Lophotrochozoa</taxon>
        <taxon>Brachiopoda</taxon>
        <taxon>Linguliformea</taxon>
        <taxon>Lingulata</taxon>
        <taxon>Lingulida</taxon>
        <taxon>Linguloidea</taxon>
        <taxon>Lingulidae</taxon>
        <taxon>Lingula</taxon>
    </lineage>
</organism>
<dbReference type="RefSeq" id="XP_013401947.1">
    <property type="nucleotide sequence ID" value="XM_013546493.1"/>
</dbReference>
<gene>
    <name evidence="4" type="primary">LOC106167655</name>
</gene>
<name>A0A1S3IUR6_LINAN</name>
<dbReference type="InParanoid" id="A0A1S3IUR6"/>
<feature type="region of interest" description="Disordered" evidence="1">
    <location>
        <begin position="79"/>
        <end position="98"/>
    </location>
</feature>
<evidence type="ECO:0000313" key="4">
    <source>
        <dbReference type="RefSeq" id="XP_013401947.1"/>
    </source>
</evidence>
<dbReference type="Proteomes" id="UP000085678">
    <property type="component" value="Unplaced"/>
</dbReference>
<feature type="chain" id="PRO_5010317301" evidence="2">
    <location>
        <begin position="23"/>
        <end position="139"/>
    </location>
</feature>